<dbReference type="InterPro" id="IPR002110">
    <property type="entry name" value="Ankyrin_rpt"/>
</dbReference>
<name>A0ABY2GUL6_9HYPO</name>
<keyword evidence="6" id="KW-1185">Reference proteome</keyword>
<organism evidence="5 6">
    <name type="scientific">Trichoderma ghanense</name>
    <dbReference type="NCBI Taxonomy" id="65468"/>
    <lineage>
        <taxon>Eukaryota</taxon>
        <taxon>Fungi</taxon>
        <taxon>Dikarya</taxon>
        <taxon>Ascomycota</taxon>
        <taxon>Pezizomycotina</taxon>
        <taxon>Sordariomycetes</taxon>
        <taxon>Hypocreomycetidae</taxon>
        <taxon>Hypocreales</taxon>
        <taxon>Hypocreaceae</taxon>
        <taxon>Trichoderma</taxon>
    </lineage>
</organism>
<dbReference type="PANTHER" id="PTHR24198">
    <property type="entry name" value="ANKYRIN REPEAT AND PROTEIN KINASE DOMAIN-CONTAINING PROTEIN"/>
    <property type="match status" value="1"/>
</dbReference>
<dbReference type="PROSITE" id="PS50297">
    <property type="entry name" value="ANK_REP_REGION"/>
    <property type="match status" value="5"/>
</dbReference>
<proteinExistence type="predicted"/>
<feature type="repeat" description="ANK" evidence="3">
    <location>
        <begin position="826"/>
        <end position="858"/>
    </location>
</feature>
<evidence type="ECO:0000313" key="5">
    <source>
        <dbReference type="EMBL" id="TFA99629.1"/>
    </source>
</evidence>
<feature type="repeat" description="ANK" evidence="3">
    <location>
        <begin position="859"/>
        <end position="891"/>
    </location>
</feature>
<feature type="repeat" description="ANK" evidence="3">
    <location>
        <begin position="1029"/>
        <end position="1061"/>
    </location>
</feature>
<accession>A0ABY2GUL6</accession>
<feature type="repeat" description="ANK" evidence="3">
    <location>
        <begin position="892"/>
        <end position="914"/>
    </location>
</feature>
<dbReference type="GeneID" id="300580159"/>
<dbReference type="Gene3D" id="1.25.40.20">
    <property type="entry name" value="Ankyrin repeat-containing domain"/>
    <property type="match status" value="5"/>
</dbReference>
<dbReference type="SMART" id="SM00248">
    <property type="entry name" value="ANK"/>
    <property type="match status" value="12"/>
</dbReference>
<feature type="repeat" description="ANK" evidence="3">
    <location>
        <begin position="996"/>
        <end position="1028"/>
    </location>
</feature>
<gene>
    <name evidence="5" type="ORF">CCMA1212_008586</name>
</gene>
<evidence type="ECO:0000256" key="3">
    <source>
        <dbReference type="PROSITE-ProRule" id="PRU00023"/>
    </source>
</evidence>
<dbReference type="SUPFAM" id="SSF48403">
    <property type="entry name" value="Ankyrin repeat"/>
    <property type="match status" value="2"/>
</dbReference>
<feature type="compositionally biased region" description="Polar residues" evidence="4">
    <location>
        <begin position="1171"/>
        <end position="1182"/>
    </location>
</feature>
<protein>
    <submittedName>
        <fullName evidence="5">Ankyrin-2</fullName>
    </submittedName>
</protein>
<dbReference type="Proteomes" id="UP001642720">
    <property type="component" value="Unassembled WGS sequence"/>
</dbReference>
<keyword evidence="1" id="KW-0677">Repeat</keyword>
<dbReference type="EMBL" id="PPTA01000013">
    <property type="protein sequence ID" value="TFA99629.1"/>
    <property type="molecule type" value="Genomic_DNA"/>
</dbReference>
<keyword evidence="2 3" id="KW-0040">ANK repeat</keyword>
<dbReference type="PRINTS" id="PR01415">
    <property type="entry name" value="ANKYRIN"/>
</dbReference>
<feature type="non-terminal residue" evidence="5">
    <location>
        <position position="1"/>
    </location>
</feature>
<feature type="region of interest" description="Disordered" evidence="4">
    <location>
        <begin position="1141"/>
        <end position="1197"/>
    </location>
</feature>
<dbReference type="Pfam" id="PF12796">
    <property type="entry name" value="Ank_2"/>
    <property type="match status" value="4"/>
</dbReference>
<evidence type="ECO:0000256" key="4">
    <source>
        <dbReference type="SAM" id="MobiDB-lite"/>
    </source>
</evidence>
<feature type="repeat" description="ANK" evidence="3">
    <location>
        <begin position="615"/>
        <end position="647"/>
    </location>
</feature>
<evidence type="ECO:0000256" key="1">
    <source>
        <dbReference type="ARBA" id="ARBA00022737"/>
    </source>
</evidence>
<dbReference type="RefSeq" id="XP_073555831.1">
    <property type="nucleotide sequence ID" value="XM_073705709.1"/>
</dbReference>
<feature type="repeat" description="ANK" evidence="3">
    <location>
        <begin position="793"/>
        <end position="825"/>
    </location>
</feature>
<sequence>ASFQKKKKKRAAATWTFSAVRKTGRRPELRPPTMMTLDRMNEDVVEDVFLQEGLCPTIAEHAAQCNALFRKYMVLPDIVPDPTIMDDQLARFTLWASNMDVFGPLNVSLDYRLRFSPTVVDIIHQLLDVICDTLASLKPINDPPQTPSRKRQRISEYSDSKLTRKDDDDASDSDSDVDEAEENISKITDTIGGTVSRLFRLSNAVRKSAKANRARKLERYRDDEEANKAVAEMCLYTDCYIRFRFPMAPDSLRSALVEANALRLRRLYYQRSHRRRIDLSIQSPQTSPPVVQLPQIKEGAAAVRFAPSVVAKPTAINKISGQAGPPPVPVTNATTARQTAVGAFYAKSTTEVPRAKSVLVNNKLSFPPIPSTQECPYCGVIIEFKNTTAKSILWNNHVIGDLEPFICSFPLCLEAGKHGTGPLTFESSKAWISHMQNSHGHTWECRAPSHDPITFNEEMQYQKHSIEEHGVPEAHAGTLSSAARRPVHEKVLECPFGDDFHPPERNESSASSAVFASEALQLHIAAHMKEIALLTLQKLPSDGDENAENVDSDQPLEDDGPGFANLRGSMYSILDDEDLDFQEDDHEAADGTLDDRKESITASVTVLDLEDKDDSGMTKLHRAVRARDLRLVESLISKGANLASRDNRGRTALHYAAMAERDGPDLLSLMLNTGGKAIINLGDDDGQTALHYAVERDLTDTVRVLADNGADTQITDKYGFSPFLWAVVTMQQDFATEVQEDAATEMLQTMGVDPNSTSADGRSALAWMAALGNHRLARWLLRHETSMSMTLNTRMLPLAEAVLSGRPHIVQLLLDYGGDLHSRDRDGWSAIHWAAEEGHELAVWLFSRQGIDFNAVSSYGTSPLHCAANGGHEGIVDMLLRRGADPSKATCHGWTALHHAAFMGHSRIVRRLLQDDHVRASVSRQDNHGWSVLHLAVHSRDLATIEALTDSFVIAEPRALIDESGLTPEEWLDLGPTSHSYKATSNLAFGKSRCCRATTGLRRAVVMGQVPLIKYLLRSGHPVNGMDSGKRTALYYATKKRMLPIMDLLLERGADPNILPTGRKTWEEFISDDAVLLRLRQAGYKRQDTDPEVERQIRLALRARGQSSVPDQSVEFVTHQYVQTSWRSTVQVRSSSSVVASSVPSIPAHLAPDGPDLSASSVREHSASSVPTGSPAPTNQTSDNKKRKSGGVRSRATGFWRRLVG</sequence>
<dbReference type="PANTHER" id="PTHR24198:SF165">
    <property type="entry name" value="ANKYRIN REPEAT-CONTAINING PROTEIN-RELATED"/>
    <property type="match status" value="1"/>
</dbReference>
<feature type="repeat" description="ANK" evidence="3">
    <location>
        <begin position="685"/>
        <end position="717"/>
    </location>
</feature>
<feature type="compositionally biased region" description="Acidic residues" evidence="4">
    <location>
        <begin position="168"/>
        <end position="182"/>
    </location>
</feature>
<evidence type="ECO:0000313" key="6">
    <source>
        <dbReference type="Proteomes" id="UP001642720"/>
    </source>
</evidence>
<evidence type="ECO:0000256" key="2">
    <source>
        <dbReference type="ARBA" id="ARBA00023043"/>
    </source>
</evidence>
<reference evidence="5 6" key="1">
    <citation type="submission" date="2018-01" db="EMBL/GenBank/DDBJ databases">
        <title>Genome characterization of the sugarcane-associated fungus Trichoderma ghanense CCMA-1212 and their application in lignocelulose bioconversion.</title>
        <authorList>
            <person name="Steindorff A.S."/>
            <person name="Mendes T.D."/>
            <person name="Vilela E.S.D."/>
            <person name="Rodrigues D.S."/>
            <person name="Formighieri E.F."/>
            <person name="Melo I.S."/>
            <person name="Favaro L.C.L."/>
        </authorList>
    </citation>
    <scope>NUCLEOTIDE SEQUENCE [LARGE SCALE GENOMIC DNA]</scope>
    <source>
        <strain evidence="5 6">CCMA-1212</strain>
    </source>
</reference>
<comment type="caution">
    <text evidence="5">The sequence shown here is derived from an EMBL/GenBank/DDBJ whole genome shotgun (WGS) entry which is preliminary data.</text>
</comment>
<feature type="region of interest" description="Disordered" evidence="4">
    <location>
        <begin position="138"/>
        <end position="183"/>
    </location>
</feature>
<dbReference type="InterPro" id="IPR036770">
    <property type="entry name" value="Ankyrin_rpt-contain_sf"/>
</dbReference>
<dbReference type="PROSITE" id="PS50088">
    <property type="entry name" value="ANK_REPEAT"/>
    <property type="match status" value="8"/>
</dbReference>
<feature type="compositionally biased region" description="Basic and acidic residues" evidence="4">
    <location>
        <begin position="153"/>
        <end position="167"/>
    </location>
</feature>